<gene>
    <name evidence="3" type="ORF">ACG04R_09770</name>
</gene>
<dbReference type="Proteomes" id="UP001606134">
    <property type="component" value="Unassembled WGS sequence"/>
</dbReference>
<name>A0ABW7HAL0_9BURK</name>
<dbReference type="Gene3D" id="3.40.390.10">
    <property type="entry name" value="Collagenase (Catalytic Domain)"/>
    <property type="match status" value="1"/>
</dbReference>
<reference evidence="3 4" key="1">
    <citation type="submission" date="2024-08" db="EMBL/GenBank/DDBJ databases">
        <authorList>
            <person name="Lu H."/>
        </authorList>
    </citation>
    <scope>NUCLEOTIDE SEQUENCE [LARGE SCALE GENOMIC DNA]</scope>
    <source>
        <strain evidence="3 4">BYS78W</strain>
    </source>
</reference>
<feature type="signal peptide" evidence="1">
    <location>
        <begin position="1"/>
        <end position="26"/>
    </location>
</feature>
<proteinExistence type="predicted"/>
<comment type="caution">
    <text evidence="3">The sequence shown here is derived from an EMBL/GenBank/DDBJ whole genome shotgun (WGS) entry which is preliminary data.</text>
</comment>
<dbReference type="Pfam" id="PF07589">
    <property type="entry name" value="PEP-CTERM"/>
    <property type="match status" value="1"/>
</dbReference>
<dbReference type="RefSeq" id="WP_394408867.1">
    <property type="nucleotide sequence ID" value="NZ_JBIGIC010000004.1"/>
</dbReference>
<evidence type="ECO:0000313" key="3">
    <source>
        <dbReference type="EMBL" id="MFG6486959.1"/>
    </source>
</evidence>
<dbReference type="NCBIfam" id="TIGR02595">
    <property type="entry name" value="PEP_CTERM"/>
    <property type="match status" value="1"/>
</dbReference>
<keyword evidence="4" id="KW-1185">Reference proteome</keyword>
<dbReference type="InterPro" id="IPR013424">
    <property type="entry name" value="Ice-binding_C"/>
</dbReference>
<dbReference type="SUPFAM" id="SSF55486">
    <property type="entry name" value="Metalloproteases ('zincins'), catalytic domain"/>
    <property type="match status" value="1"/>
</dbReference>
<dbReference type="InterPro" id="IPR024079">
    <property type="entry name" value="MetalloPept_cat_dom_sf"/>
</dbReference>
<dbReference type="EMBL" id="JBIGIC010000004">
    <property type="protein sequence ID" value="MFG6486959.1"/>
    <property type="molecule type" value="Genomic_DNA"/>
</dbReference>
<organism evidence="3 4">
    <name type="scientific">Pelomonas candidula</name>
    <dbReference type="NCBI Taxonomy" id="3299025"/>
    <lineage>
        <taxon>Bacteria</taxon>
        <taxon>Pseudomonadati</taxon>
        <taxon>Pseudomonadota</taxon>
        <taxon>Betaproteobacteria</taxon>
        <taxon>Burkholderiales</taxon>
        <taxon>Sphaerotilaceae</taxon>
        <taxon>Roseateles</taxon>
    </lineage>
</organism>
<evidence type="ECO:0000256" key="1">
    <source>
        <dbReference type="SAM" id="SignalP"/>
    </source>
</evidence>
<sequence length="349" mass="36335">MKFLLVLSARAAACAALMLPMASAQAGVVYGLDPTGLTGSILRWDAASHVIDGNERSLEGGLSYSLSGGSFEAFRDSFTWSGALPSVAAFTQTVQDAFAAWTSVDPVTHLGTSLSFVADLGTAVQGVAGGGLDTNGADIDLIATNDAYFWDPGNSRHQAETYVGSSGQPVTLTSGVANYANSSAISGVDMYINSNPEAAYTLDVFRRLLTHEIGHALGVGDAEAEIEPGNFIDDNFSAADPGGTLNNSWALLVNPLDPSGSVGLHRYDIGAGTTQLPDVNLLMESNGLGISAENPLTNLVPLGNDEYGTRQFLYPQLLAVNNVPEPGSLVLVGGALAVLWAATRRRRQG</sequence>
<evidence type="ECO:0000259" key="2">
    <source>
        <dbReference type="Pfam" id="PF07589"/>
    </source>
</evidence>
<accession>A0ABW7HAL0</accession>
<evidence type="ECO:0000313" key="4">
    <source>
        <dbReference type="Proteomes" id="UP001606134"/>
    </source>
</evidence>
<protein>
    <submittedName>
        <fullName evidence="3">PEP-CTERM sorting domain-containing protein</fullName>
    </submittedName>
</protein>
<feature type="chain" id="PRO_5046834625" evidence="1">
    <location>
        <begin position="27"/>
        <end position="349"/>
    </location>
</feature>
<keyword evidence="1" id="KW-0732">Signal</keyword>
<feature type="domain" description="Ice-binding protein C-terminal" evidence="2">
    <location>
        <begin position="323"/>
        <end position="346"/>
    </location>
</feature>